<protein>
    <recommendedName>
        <fullName evidence="10">Copper acquisition factor BIM1-like domain-containing protein</fullName>
    </recommendedName>
</protein>
<keyword evidence="8" id="KW-1133">Transmembrane helix</keyword>
<keyword evidence="7" id="KW-0449">Lipoprotein</keyword>
<dbReference type="InterPro" id="IPR046530">
    <property type="entry name" value="BIM1-like_dom"/>
</dbReference>
<evidence type="ECO:0000256" key="2">
    <source>
        <dbReference type="ARBA" id="ARBA00022475"/>
    </source>
</evidence>
<dbReference type="OrthoDB" id="2587363at2759"/>
<dbReference type="CDD" id="cd21176">
    <property type="entry name" value="LPMO_auxiliary-like"/>
    <property type="match status" value="1"/>
</dbReference>
<evidence type="ECO:0000256" key="8">
    <source>
        <dbReference type="SAM" id="Phobius"/>
    </source>
</evidence>
<gene>
    <name evidence="11" type="ORF">BDV96DRAFT_614028</name>
</gene>
<organism evidence="11 12">
    <name type="scientific">Lophiotrema nucula</name>
    <dbReference type="NCBI Taxonomy" id="690887"/>
    <lineage>
        <taxon>Eukaryota</taxon>
        <taxon>Fungi</taxon>
        <taxon>Dikarya</taxon>
        <taxon>Ascomycota</taxon>
        <taxon>Pezizomycotina</taxon>
        <taxon>Dothideomycetes</taxon>
        <taxon>Pleosporomycetidae</taxon>
        <taxon>Pleosporales</taxon>
        <taxon>Lophiotremataceae</taxon>
        <taxon>Lophiotrema</taxon>
    </lineage>
</organism>
<name>A0A6A5Z131_9PLEO</name>
<evidence type="ECO:0000256" key="9">
    <source>
        <dbReference type="SAM" id="SignalP"/>
    </source>
</evidence>
<sequence>MHFYIASAGTLLSVLAHAQQHGEDAEGTKMGPVAFLWPSDRNWTAAADNIGPCGSPGGVMRRTTFPLSQGSVALSIADEAWNIAFRVAYANNPLQQAQFSDQVVSNISEIAPGHQCYKLDQFEDVSAGTNATIQLEYWSEYEGENKGNNQSFFACADITFVEAKDFTIQVPCFNVTSDDFNAPTPSTSSTLPSATDASQASQTAAASSLSASSSSSSLSAGAKAGIAVGSIVGGVAITALVAFIVWRRGKATGLANRNSYELRAKNLSTTPEGASATSCRDNA</sequence>
<keyword evidence="5 8" id="KW-0472">Membrane</keyword>
<evidence type="ECO:0000313" key="12">
    <source>
        <dbReference type="Proteomes" id="UP000799770"/>
    </source>
</evidence>
<evidence type="ECO:0000256" key="4">
    <source>
        <dbReference type="ARBA" id="ARBA00022729"/>
    </source>
</evidence>
<feature type="signal peptide" evidence="9">
    <location>
        <begin position="1"/>
        <end position="18"/>
    </location>
</feature>
<dbReference type="Proteomes" id="UP000799770">
    <property type="component" value="Unassembled WGS sequence"/>
</dbReference>
<accession>A0A6A5Z131</accession>
<keyword evidence="12" id="KW-1185">Reference proteome</keyword>
<feature type="transmembrane region" description="Helical" evidence="8">
    <location>
        <begin position="224"/>
        <end position="246"/>
    </location>
</feature>
<evidence type="ECO:0000256" key="6">
    <source>
        <dbReference type="ARBA" id="ARBA00023180"/>
    </source>
</evidence>
<dbReference type="PANTHER" id="PTHR34992">
    <property type="entry name" value="HYPHAL ANASTAMOSIS-7 PROTEIN"/>
    <property type="match status" value="1"/>
</dbReference>
<dbReference type="AlphaFoldDB" id="A0A6A5Z131"/>
<dbReference type="PANTHER" id="PTHR34992:SF5">
    <property type="entry name" value="ANCHORED PROTEIN, PUTATIVE (AFU_ORTHOLOGUE AFUA_6G02800)-RELATED"/>
    <property type="match status" value="1"/>
</dbReference>
<keyword evidence="6" id="KW-0325">Glycoprotein</keyword>
<reference evidence="11" key="1">
    <citation type="journal article" date="2020" name="Stud. Mycol.">
        <title>101 Dothideomycetes genomes: a test case for predicting lifestyles and emergence of pathogens.</title>
        <authorList>
            <person name="Haridas S."/>
            <person name="Albert R."/>
            <person name="Binder M."/>
            <person name="Bloem J."/>
            <person name="Labutti K."/>
            <person name="Salamov A."/>
            <person name="Andreopoulos B."/>
            <person name="Baker S."/>
            <person name="Barry K."/>
            <person name="Bills G."/>
            <person name="Bluhm B."/>
            <person name="Cannon C."/>
            <person name="Castanera R."/>
            <person name="Culley D."/>
            <person name="Daum C."/>
            <person name="Ezra D."/>
            <person name="Gonzalez J."/>
            <person name="Henrissat B."/>
            <person name="Kuo A."/>
            <person name="Liang C."/>
            <person name="Lipzen A."/>
            <person name="Lutzoni F."/>
            <person name="Magnuson J."/>
            <person name="Mondo S."/>
            <person name="Nolan M."/>
            <person name="Ohm R."/>
            <person name="Pangilinan J."/>
            <person name="Park H.-J."/>
            <person name="Ramirez L."/>
            <person name="Alfaro M."/>
            <person name="Sun H."/>
            <person name="Tritt A."/>
            <person name="Yoshinaga Y."/>
            <person name="Zwiers L.-H."/>
            <person name="Turgeon B."/>
            <person name="Goodwin S."/>
            <person name="Spatafora J."/>
            <person name="Crous P."/>
            <person name="Grigoriev I."/>
        </authorList>
    </citation>
    <scope>NUCLEOTIDE SEQUENCE</scope>
    <source>
        <strain evidence="11">CBS 627.86</strain>
    </source>
</reference>
<dbReference type="GO" id="GO:0098552">
    <property type="term" value="C:side of membrane"/>
    <property type="evidence" value="ECO:0007669"/>
    <property type="project" value="UniProtKB-KW"/>
</dbReference>
<keyword evidence="2" id="KW-1003">Cell membrane</keyword>
<dbReference type="InterPro" id="IPR046936">
    <property type="entry name" value="BIM1-like"/>
</dbReference>
<dbReference type="Pfam" id="PF20238">
    <property type="entry name" value="BIM1-like_dom"/>
    <property type="match status" value="1"/>
</dbReference>
<evidence type="ECO:0000256" key="3">
    <source>
        <dbReference type="ARBA" id="ARBA00022622"/>
    </source>
</evidence>
<keyword evidence="8" id="KW-0812">Transmembrane</keyword>
<evidence type="ECO:0000256" key="5">
    <source>
        <dbReference type="ARBA" id="ARBA00023136"/>
    </source>
</evidence>
<evidence type="ECO:0000259" key="10">
    <source>
        <dbReference type="Pfam" id="PF20238"/>
    </source>
</evidence>
<comment type="subcellular location">
    <subcellularLocation>
        <location evidence="1">Cell membrane</location>
        <topology evidence="1">Lipid-anchor</topology>
        <topology evidence="1">GPI-anchor</topology>
    </subcellularLocation>
</comment>
<dbReference type="EMBL" id="ML977329">
    <property type="protein sequence ID" value="KAF2113145.1"/>
    <property type="molecule type" value="Genomic_DNA"/>
</dbReference>
<evidence type="ECO:0000256" key="7">
    <source>
        <dbReference type="ARBA" id="ARBA00023288"/>
    </source>
</evidence>
<evidence type="ECO:0000313" key="11">
    <source>
        <dbReference type="EMBL" id="KAF2113145.1"/>
    </source>
</evidence>
<keyword evidence="4 9" id="KW-0732">Signal</keyword>
<keyword evidence="3" id="KW-0336">GPI-anchor</keyword>
<evidence type="ECO:0000256" key="1">
    <source>
        <dbReference type="ARBA" id="ARBA00004609"/>
    </source>
</evidence>
<dbReference type="GO" id="GO:0005886">
    <property type="term" value="C:plasma membrane"/>
    <property type="evidence" value="ECO:0007669"/>
    <property type="project" value="UniProtKB-SubCell"/>
</dbReference>
<proteinExistence type="predicted"/>
<feature type="domain" description="Copper acquisition factor BIM1-like" evidence="10">
    <location>
        <begin position="30"/>
        <end position="176"/>
    </location>
</feature>
<feature type="chain" id="PRO_5025684946" description="Copper acquisition factor BIM1-like domain-containing protein" evidence="9">
    <location>
        <begin position="19"/>
        <end position="283"/>
    </location>
</feature>